<dbReference type="EMBL" id="CP097636">
    <property type="protein sequence ID" value="URI09246.1"/>
    <property type="molecule type" value="Genomic_DNA"/>
</dbReference>
<keyword evidence="10" id="KW-1185">Reference proteome</keyword>
<dbReference type="PANTHER" id="PTHR33991:SF1">
    <property type="entry name" value="DNA REPAIR PROTEIN RECO"/>
    <property type="match status" value="1"/>
</dbReference>
<sequence length="254" mass="27637">MKTHAAYVLHQYDWSESSLIIDLFTRDLGRVVVAAKGAKRPYSQLRPVLLPFQRLNVGLGKPPKHEEASDIQNLRGAEWAGPAAVLRGHALFSGFYLNELLLKLLARHDPHPRLFDAYAQTLAAVAGPDDQRAQAALRAFELTLLQQIGLLPDLALVSHTQETVDPAARYALQPEAGVLEAPDGPFAGGHLIGLQAALEHGSLPALQQACAVPLGPLRGALRALLHYHLGTPQLRTRQVMLDVQKLVDSARAPR</sequence>
<accession>A0ABY4SDY5</accession>
<dbReference type="Gene3D" id="2.40.50.140">
    <property type="entry name" value="Nucleic acid-binding proteins"/>
    <property type="match status" value="1"/>
</dbReference>
<dbReference type="RefSeq" id="WP_250197478.1">
    <property type="nucleotide sequence ID" value="NZ_CP097636.1"/>
</dbReference>
<evidence type="ECO:0000256" key="5">
    <source>
        <dbReference type="ARBA" id="ARBA00023204"/>
    </source>
</evidence>
<gene>
    <name evidence="7 9" type="primary">recO</name>
    <name evidence="9" type="ORF">MW290_27150</name>
</gene>
<evidence type="ECO:0000256" key="1">
    <source>
        <dbReference type="ARBA" id="ARBA00007452"/>
    </source>
</evidence>
<dbReference type="SUPFAM" id="SSF57863">
    <property type="entry name" value="ArfGap/RecO-like zinc finger"/>
    <property type="match status" value="1"/>
</dbReference>
<dbReference type="InterPro" id="IPR012340">
    <property type="entry name" value="NA-bd_OB-fold"/>
</dbReference>
<dbReference type="Proteomes" id="UP001056201">
    <property type="component" value="Chromosome 2"/>
</dbReference>
<evidence type="ECO:0000256" key="2">
    <source>
        <dbReference type="ARBA" id="ARBA00021310"/>
    </source>
</evidence>
<dbReference type="Pfam" id="PF11967">
    <property type="entry name" value="RecO_N"/>
    <property type="match status" value="1"/>
</dbReference>
<keyword evidence="3 7" id="KW-0227">DNA damage</keyword>
<evidence type="ECO:0000256" key="4">
    <source>
        <dbReference type="ARBA" id="ARBA00023172"/>
    </source>
</evidence>
<dbReference type="InterPro" id="IPR022572">
    <property type="entry name" value="DNA_rep/recomb_RecO_N"/>
</dbReference>
<keyword evidence="5 7" id="KW-0234">DNA repair</keyword>
<organism evidence="9 10">
    <name type="scientific">Aquincola tertiaricarbonis</name>
    <dbReference type="NCBI Taxonomy" id="391953"/>
    <lineage>
        <taxon>Bacteria</taxon>
        <taxon>Pseudomonadati</taxon>
        <taxon>Pseudomonadota</taxon>
        <taxon>Betaproteobacteria</taxon>
        <taxon>Burkholderiales</taxon>
        <taxon>Sphaerotilaceae</taxon>
        <taxon>Aquincola</taxon>
    </lineage>
</organism>
<protein>
    <recommendedName>
        <fullName evidence="2 7">DNA repair protein RecO</fullName>
    </recommendedName>
    <alternativeName>
        <fullName evidence="6 7">Recombination protein O</fullName>
    </alternativeName>
</protein>
<dbReference type="Gene3D" id="1.20.1440.120">
    <property type="entry name" value="Recombination protein O, C-terminal domain"/>
    <property type="match status" value="1"/>
</dbReference>
<dbReference type="InterPro" id="IPR042242">
    <property type="entry name" value="RecO_C"/>
</dbReference>
<comment type="function">
    <text evidence="7">Involved in DNA repair and RecF pathway recombination.</text>
</comment>
<dbReference type="NCBIfam" id="TIGR00613">
    <property type="entry name" value="reco"/>
    <property type="match status" value="1"/>
</dbReference>
<evidence type="ECO:0000256" key="6">
    <source>
        <dbReference type="ARBA" id="ARBA00033409"/>
    </source>
</evidence>
<dbReference type="InterPro" id="IPR037278">
    <property type="entry name" value="ARFGAP/RecO"/>
</dbReference>
<evidence type="ECO:0000313" key="9">
    <source>
        <dbReference type="EMBL" id="URI09246.1"/>
    </source>
</evidence>
<evidence type="ECO:0000259" key="8">
    <source>
        <dbReference type="Pfam" id="PF11967"/>
    </source>
</evidence>
<reference evidence="9" key="1">
    <citation type="submission" date="2022-05" db="EMBL/GenBank/DDBJ databases">
        <title>An RpoN-dependent PEP-CTERM gene is involved in floc formation of an Aquincola tertiaricarbonis strain.</title>
        <authorList>
            <person name="Qiu D."/>
            <person name="Xia M."/>
        </authorList>
    </citation>
    <scope>NUCLEOTIDE SEQUENCE</scope>
    <source>
        <strain evidence="9">RN12</strain>
    </source>
</reference>
<proteinExistence type="inferred from homology"/>
<comment type="similarity">
    <text evidence="1 7">Belongs to the RecO family.</text>
</comment>
<evidence type="ECO:0000256" key="3">
    <source>
        <dbReference type="ARBA" id="ARBA00022763"/>
    </source>
</evidence>
<dbReference type="PANTHER" id="PTHR33991">
    <property type="entry name" value="DNA REPAIR PROTEIN RECO"/>
    <property type="match status" value="1"/>
</dbReference>
<keyword evidence="4 7" id="KW-0233">DNA recombination</keyword>
<evidence type="ECO:0000313" key="10">
    <source>
        <dbReference type="Proteomes" id="UP001056201"/>
    </source>
</evidence>
<evidence type="ECO:0000256" key="7">
    <source>
        <dbReference type="HAMAP-Rule" id="MF_00201"/>
    </source>
</evidence>
<dbReference type="HAMAP" id="MF_00201">
    <property type="entry name" value="RecO"/>
    <property type="match status" value="1"/>
</dbReference>
<dbReference type="InterPro" id="IPR003717">
    <property type="entry name" value="RecO"/>
</dbReference>
<feature type="domain" description="DNA replication/recombination mediator RecO N-terminal" evidence="8">
    <location>
        <begin position="3"/>
        <end position="63"/>
    </location>
</feature>
<name>A0ABY4SDY5_AQUTE</name>
<dbReference type="SUPFAM" id="SSF50249">
    <property type="entry name" value="Nucleic acid-binding proteins"/>
    <property type="match status" value="1"/>
</dbReference>
<dbReference type="Pfam" id="PF02565">
    <property type="entry name" value="RecO_C"/>
    <property type="match status" value="1"/>
</dbReference>